<keyword evidence="1" id="KW-1133">Transmembrane helix</keyword>
<sequence length="159" mass="17682">MSQQSCDILNTPAHPPTAFVAALNPRWRQRAMIRSGLSLALSFLCFILYWQDGAVWQFVLVSIFVIFTVVPLMLVSACNPPLTVTQDHIILRALRKRVLPFDHIEGVLYEAENHLPGIKLSSGETVVIPWHLIDDPSGASEAMCNMLRCANDGQGVVDR</sequence>
<organism evidence="2">
    <name type="scientific">hydrothermal vent metagenome</name>
    <dbReference type="NCBI Taxonomy" id="652676"/>
    <lineage>
        <taxon>unclassified sequences</taxon>
        <taxon>metagenomes</taxon>
        <taxon>ecological metagenomes</taxon>
    </lineage>
</organism>
<protein>
    <submittedName>
        <fullName evidence="2">Uncharacterized protein</fullName>
    </submittedName>
</protein>
<proteinExistence type="predicted"/>
<feature type="transmembrane region" description="Helical" evidence="1">
    <location>
        <begin position="31"/>
        <end position="50"/>
    </location>
</feature>
<feature type="transmembrane region" description="Helical" evidence="1">
    <location>
        <begin position="56"/>
        <end position="75"/>
    </location>
</feature>
<keyword evidence="1" id="KW-0472">Membrane</keyword>
<keyword evidence="1" id="KW-0812">Transmembrane</keyword>
<evidence type="ECO:0000256" key="1">
    <source>
        <dbReference type="SAM" id="Phobius"/>
    </source>
</evidence>
<dbReference type="EMBL" id="UOFG01000167">
    <property type="protein sequence ID" value="VAW62306.1"/>
    <property type="molecule type" value="Genomic_DNA"/>
</dbReference>
<dbReference type="AlphaFoldDB" id="A0A3B0Y1J8"/>
<name>A0A3B0Y1J8_9ZZZZ</name>
<reference evidence="2" key="1">
    <citation type="submission" date="2018-06" db="EMBL/GenBank/DDBJ databases">
        <authorList>
            <person name="Zhirakovskaya E."/>
        </authorList>
    </citation>
    <scope>NUCLEOTIDE SEQUENCE</scope>
</reference>
<accession>A0A3B0Y1J8</accession>
<evidence type="ECO:0000313" key="2">
    <source>
        <dbReference type="EMBL" id="VAW62306.1"/>
    </source>
</evidence>
<gene>
    <name evidence="2" type="ORF">MNBD_GAMMA11-1147</name>
</gene>